<gene>
    <name evidence="4" type="ORF">tinsulaeT_15810</name>
</gene>
<dbReference type="Pfam" id="PF04219">
    <property type="entry name" value="DUF413"/>
    <property type="match status" value="1"/>
</dbReference>
<evidence type="ECO:0000256" key="3">
    <source>
        <dbReference type="SAM" id="MobiDB-lite"/>
    </source>
</evidence>
<evidence type="ECO:0000313" key="4">
    <source>
        <dbReference type="EMBL" id="GLX78241.1"/>
    </source>
</evidence>
<dbReference type="RefSeq" id="WP_284244128.1">
    <property type="nucleotide sequence ID" value="NZ_BSST01000001.1"/>
</dbReference>
<reference evidence="4 5" key="1">
    <citation type="submission" date="2023-03" db="EMBL/GenBank/DDBJ databases">
        <title>Draft genome sequence of Thalassotalea insulae KCTC 62186T.</title>
        <authorList>
            <person name="Sawabe T."/>
        </authorList>
    </citation>
    <scope>NUCLEOTIDE SEQUENCE [LARGE SCALE GENOMIC DNA]</scope>
    <source>
        <strain evidence="4 5">KCTC 62186</strain>
    </source>
</reference>
<keyword evidence="5" id="KW-1185">Reference proteome</keyword>
<evidence type="ECO:0000313" key="5">
    <source>
        <dbReference type="Proteomes" id="UP001157186"/>
    </source>
</evidence>
<organism evidence="4 5">
    <name type="scientific">Thalassotalea insulae</name>
    <dbReference type="NCBI Taxonomy" id="2056778"/>
    <lineage>
        <taxon>Bacteria</taxon>
        <taxon>Pseudomonadati</taxon>
        <taxon>Pseudomonadota</taxon>
        <taxon>Gammaproteobacteria</taxon>
        <taxon>Alteromonadales</taxon>
        <taxon>Colwelliaceae</taxon>
        <taxon>Thalassotalea</taxon>
    </lineage>
</organism>
<evidence type="ECO:0000256" key="1">
    <source>
        <dbReference type="ARBA" id="ARBA00093464"/>
    </source>
</evidence>
<comment type="similarity">
    <text evidence="1">Belongs to the MaoP family.</text>
</comment>
<dbReference type="Proteomes" id="UP001157186">
    <property type="component" value="Unassembled WGS sequence"/>
</dbReference>
<evidence type="ECO:0000256" key="2">
    <source>
        <dbReference type="ARBA" id="ARBA00093628"/>
    </source>
</evidence>
<dbReference type="EMBL" id="BSST01000001">
    <property type="protein sequence ID" value="GLX78241.1"/>
    <property type="molecule type" value="Genomic_DNA"/>
</dbReference>
<accession>A0ABQ6GU68</accession>
<protein>
    <recommendedName>
        <fullName evidence="2">Macrodomain Ori protein</fullName>
    </recommendedName>
</protein>
<name>A0ABQ6GU68_9GAMM</name>
<dbReference type="InterPro" id="IPR007335">
    <property type="entry name" value="DUF413"/>
</dbReference>
<proteinExistence type="inferred from homology"/>
<sequence length="118" mass="13394">MQTEIRKGKTLFFGDKVFPHGLSRSGNFNKRESMELEIYGATFDALTNGTLMPENEEEQQFVLQINTGTPDAIYSVKLWQKYLNAVAKSKVHHGFAKSSQREMPPIHETTQDSTLDTL</sequence>
<feature type="region of interest" description="Disordered" evidence="3">
    <location>
        <begin position="94"/>
        <end position="118"/>
    </location>
</feature>
<comment type="caution">
    <text evidence="4">The sequence shown here is derived from an EMBL/GenBank/DDBJ whole genome shotgun (WGS) entry which is preliminary data.</text>
</comment>